<proteinExistence type="predicted"/>
<comment type="caution">
    <text evidence="1">The sequence shown here is derived from an EMBL/GenBank/DDBJ whole genome shotgun (WGS) entry which is preliminary data.</text>
</comment>
<protein>
    <submittedName>
        <fullName evidence="1">Uncharacterized protein</fullName>
    </submittedName>
</protein>
<reference evidence="1 2" key="1">
    <citation type="submission" date="2018-07" db="EMBL/GenBank/DDBJ databases">
        <title>Mechanisms of high-level aminoglycoside resistance among Gram-negative pathogens in Brazil.</title>
        <authorList>
            <person name="Ballaben A.S."/>
            <person name="Darini A.L.C."/>
            <person name="Doi Y."/>
        </authorList>
    </citation>
    <scope>NUCLEOTIDE SEQUENCE [LARGE SCALE GENOMIC DNA]</scope>
    <source>
        <strain evidence="1 2">B2-305</strain>
    </source>
</reference>
<evidence type="ECO:0000313" key="1">
    <source>
        <dbReference type="EMBL" id="RCI70150.1"/>
    </source>
</evidence>
<sequence length="159" mass="17856">ILHATSRRLEAALWVKDEKDHASKGQAPEDWVAPQVFGGPRVDKASERNLRARGILPAGMFVVPAEGARLDQYGNMSRGQMIQILSGLGALEYRAGFKGNATQSARSLAKGHQLAYFVMRRGRRPIGIAERRGRTLTMVLAFVRQPQYRVRFQFHEVVR</sequence>
<dbReference type="Proteomes" id="UP000253594">
    <property type="component" value="Unassembled WGS sequence"/>
</dbReference>
<gene>
    <name evidence="1" type="ORF">DT376_36095</name>
</gene>
<feature type="non-terminal residue" evidence="1">
    <location>
        <position position="1"/>
    </location>
</feature>
<organism evidence="1 2">
    <name type="scientific">Pseudomonas aeruginosa</name>
    <dbReference type="NCBI Taxonomy" id="287"/>
    <lineage>
        <taxon>Bacteria</taxon>
        <taxon>Pseudomonadati</taxon>
        <taxon>Pseudomonadota</taxon>
        <taxon>Gammaproteobacteria</taxon>
        <taxon>Pseudomonadales</taxon>
        <taxon>Pseudomonadaceae</taxon>
        <taxon>Pseudomonas</taxon>
    </lineage>
</organism>
<accession>A0A367LYG0</accession>
<evidence type="ECO:0000313" key="2">
    <source>
        <dbReference type="Proteomes" id="UP000253594"/>
    </source>
</evidence>
<dbReference type="EMBL" id="QORE01002367">
    <property type="protein sequence ID" value="RCI70150.1"/>
    <property type="molecule type" value="Genomic_DNA"/>
</dbReference>
<dbReference type="AlphaFoldDB" id="A0A367LYG0"/>
<feature type="non-terminal residue" evidence="1">
    <location>
        <position position="159"/>
    </location>
</feature>
<name>A0A367LYG0_PSEAI</name>